<dbReference type="STRING" id="28234.SAMN04488588_0439"/>
<dbReference type="OrthoDB" id="46542at2"/>
<reference evidence="2 4" key="2">
    <citation type="submission" date="2019-04" db="EMBL/GenBank/DDBJ databases">
        <title>Draft genome sequence data and analysis of a Fermenting Bacterium, Geotoga petraea strain HO-Geo1, isolated from heavy-oil petroleum reservoir in Russia.</title>
        <authorList>
            <person name="Grouzdev D.S."/>
            <person name="Semenova E.M."/>
            <person name="Sokolova D.S."/>
            <person name="Tourova T.P."/>
            <person name="Poltaraus A.B."/>
            <person name="Nazina T.N."/>
        </authorList>
    </citation>
    <scope>NUCLEOTIDE SEQUENCE [LARGE SCALE GENOMIC DNA]</scope>
    <source>
        <strain evidence="2 4">HO-Geo1</strain>
    </source>
</reference>
<name>A0A1G6INV4_9BACT</name>
<protein>
    <recommendedName>
        <fullName evidence="5">Outer membrane lipoprotein-sorting protein</fullName>
    </recommendedName>
</protein>
<gene>
    <name evidence="2" type="ORF">E4650_03465</name>
    <name evidence="1" type="ORF">SAMN04488588_0439</name>
</gene>
<dbReference type="EMBL" id="SRME01000001">
    <property type="protein sequence ID" value="TGG89259.1"/>
    <property type="molecule type" value="Genomic_DNA"/>
</dbReference>
<keyword evidence="3" id="KW-1185">Reference proteome</keyword>
<dbReference type="EMBL" id="FMYV01000001">
    <property type="protein sequence ID" value="SDC08154.1"/>
    <property type="molecule type" value="Genomic_DNA"/>
</dbReference>
<proteinExistence type="predicted"/>
<sequence>MIRKYLLIIFAFLMTITLFSQNYLEEYLSTYSGKGNLGISASLNFEIDEPMNFEANVKFINNRYFIIEILKPEIFIGINYTYDIYKGIFYTKQNNELDVYSEVSVITASIPSIFNTLFISFQPNKLNKLVEENDSFLIETYMPKSMNMLRLLGVDFIKFRVYFSKPVKGISTFSKFEILNSNETKKIVMKINNIRFIDEEESYEIIKSFLNN</sequence>
<evidence type="ECO:0000313" key="1">
    <source>
        <dbReference type="EMBL" id="SDC08154.1"/>
    </source>
</evidence>
<evidence type="ECO:0000313" key="3">
    <source>
        <dbReference type="Proteomes" id="UP000199322"/>
    </source>
</evidence>
<dbReference type="RefSeq" id="WP_091402408.1">
    <property type="nucleotide sequence ID" value="NZ_FMYV01000001.1"/>
</dbReference>
<dbReference type="AlphaFoldDB" id="A0A1G6INV4"/>
<evidence type="ECO:0008006" key="5">
    <source>
        <dbReference type="Google" id="ProtNLM"/>
    </source>
</evidence>
<evidence type="ECO:0000313" key="4">
    <source>
        <dbReference type="Proteomes" id="UP000297288"/>
    </source>
</evidence>
<organism evidence="1 3">
    <name type="scientific">Geotoga petraea</name>
    <dbReference type="NCBI Taxonomy" id="28234"/>
    <lineage>
        <taxon>Bacteria</taxon>
        <taxon>Thermotogati</taxon>
        <taxon>Thermotogota</taxon>
        <taxon>Thermotogae</taxon>
        <taxon>Petrotogales</taxon>
        <taxon>Petrotogaceae</taxon>
        <taxon>Geotoga</taxon>
    </lineage>
</organism>
<reference evidence="1 3" key="1">
    <citation type="submission" date="2016-10" db="EMBL/GenBank/DDBJ databases">
        <authorList>
            <person name="de Groot N.N."/>
        </authorList>
    </citation>
    <scope>NUCLEOTIDE SEQUENCE [LARGE SCALE GENOMIC DNA]</scope>
    <source>
        <strain evidence="1 3">WG14</strain>
    </source>
</reference>
<dbReference type="Proteomes" id="UP000297288">
    <property type="component" value="Unassembled WGS sequence"/>
</dbReference>
<evidence type="ECO:0000313" key="2">
    <source>
        <dbReference type="EMBL" id="TGG89259.1"/>
    </source>
</evidence>
<accession>A0A1G6INV4</accession>
<dbReference type="Proteomes" id="UP000199322">
    <property type="component" value="Unassembled WGS sequence"/>
</dbReference>